<dbReference type="EMBL" id="DTFV01000110">
    <property type="protein sequence ID" value="HGI31120.1"/>
    <property type="molecule type" value="Genomic_DNA"/>
</dbReference>
<dbReference type="Gene3D" id="3.40.50.360">
    <property type="match status" value="1"/>
</dbReference>
<comment type="caution">
    <text evidence="2">The sequence shown here is derived from an EMBL/GenBank/DDBJ whole genome shotgun (WGS) entry which is preliminary data.</text>
</comment>
<dbReference type="GO" id="GO:0010181">
    <property type="term" value="F:FMN binding"/>
    <property type="evidence" value="ECO:0007669"/>
    <property type="project" value="InterPro"/>
</dbReference>
<proteinExistence type="predicted"/>
<dbReference type="InterPro" id="IPR026816">
    <property type="entry name" value="Flavodoxin_dom"/>
</dbReference>
<dbReference type="InterPro" id="IPR029039">
    <property type="entry name" value="Flavoprotein-like_sf"/>
</dbReference>
<evidence type="ECO:0000259" key="1">
    <source>
        <dbReference type="PROSITE" id="PS50902"/>
    </source>
</evidence>
<name>A0A7V3YHC7_9BACT</name>
<dbReference type="PANTHER" id="PTHR38030:SF2">
    <property type="entry name" value="PROTOPORPHYRINOGEN IX DEHYDROGENASE [QUINONE]"/>
    <property type="match status" value="1"/>
</dbReference>
<dbReference type="PANTHER" id="PTHR38030">
    <property type="entry name" value="PROTOPORPHYRINOGEN IX DEHYDROGENASE [MENAQUINONE]"/>
    <property type="match status" value="1"/>
</dbReference>
<dbReference type="GO" id="GO:0006783">
    <property type="term" value="P:heme biosynthetic process"/>
    <property type="evidence" value="ECO:0007669"/>
    <property type="project" value="TreeGrafter"/>
</dbReference>
<dbReference type="InterPro" id="IPR052200">
    <property type="entry name" value="Protoporphyrinogen_IX_DH"/>
</dbReference>
<dbReference type="InterPro" id="IPR008254">
    <property type="entry name" value="Flavodoxin/NO_synth"/>
</dbReference>
<evidence type="ECO:0000313" key="2">
    <source>
        <dbReference type="EMBL" id="HGI31120.1"/>
    </source>
</evidence>
<protein>
    <submittedName>
        <fullName evidence="2">Flavodoxin</fullName>
    </submittedName>
</protein>
<organism evidence="2">
    <name type="scientific">Candidatus Caldatribacterium californiense</name>
    <dbReference type="NCBI Taxonomy" id="1454726"/>
    <lineage>
        <taxon>Bacteria</taxon>
        <taxon>Pseudomonadati</taxon>
        <taxon>Atribacterota</taxon>
        <taxon>Atribacteria</taxon>
        <taxon>Atribacterales</taxon>
        <taxon>Candidatus Caldatribacteriaceae</taxon>
        <taxon>Candidatus Caldatribacterium</taxon>
    </lineage>
</organism>
<accession>A0A7V3YHC7</accession>
<dbReference type="AlphaFoldDB" id="A0A7V3YHC7"/>
<dbReference type="SUPFAM" id="SSF52218">
    <property type="entry name" value="Flavoproteins"/>
    <property type="match status" value="1"/>
</dbReference>
<feature type="domain" description="Flavodoxin-like" evidence="1">
    <location>
        <begin position="1"/>
        <end position="140"/>
    </location>
</feature>
<sequence length="151" mass="16686">MSVHHGNTRRIAQAMGEVLESQIREPEELAPEDLAAFDLVGFGSGIYFGRFHERLVAFVERLPCGQGQKAFVFSTSGLGRASANRPLEELLRQRGFAVLGSFTCKGYDTFGILWVFGGINRGKPGERELEKARKFARFLRILVTGGGENHA</sequence>
<dbReference type="PROSITE" id="PS50902">
    <property type="entry name" value="FLAVODOXIN_LIKE"/>
    <property type="match status" value="1"/>
</dbReference>
<reference evidence="2" key="1">
    <citation type="journal article" date="2020" name="mSystems">
        <title>Genome- and Community-Level Interaction Insights into Carbon Utilization and Element Cycling Functions of Hydrothermarchaeota in Hydrothermal Sediment.</title>
        <authorList>
            <person name="Zhou Z."/>
            <person name="Liu Y."/>
            <person name="Xu W."/>
            <person name="Pan J."/>
            <person name="Luo Z.H."/>
            <person name="Li M."/>
        </authorList>
    </citation>
    <scope>NUCLEOTIDE SEQUENCE [LARGE SCALE GENOMIC DNA]</scope>
    <source>
        <strain evidence="2">SpSt-747</strain>
    </source>
</reference>
<gene>
    <name evidence="2" type="ORF">ENV30_07440</name>
</gene>
<dbReference type="GO" id="GO:0070819">
    <property type="term" value="F:menaquinone-dependent protoporphyrinogen oxidase activity"/>
    <property type="evidence" value="ECO:0007669"/>
    <property type="project" value="TreeGrafter"/>
</dbReference>
<dbReference type="Pfam" id="PF12724">
    <property type="entry name" value="Flavodoxin_5"/>
    <property type="match status" value="1"/>
</dbReference>